<dbReference type="InterPro" id="IPR040256">
    <property type="entry name" value="At4g02000-like"/>
</dbReference>
<dbReference type="Proteomes" id="UP000596661">
    <property type="component" value="Chromosome 3"/>
</dbReference>
<dbReference type="EnsemblPlants" id="evm.model.03.521">
    <property type="protein sequence ID" value="cds.evm.model.03.521"/>
    <property type="gene ID" value="evm.TU.03.521"/>
</dbReference>
<evidence type="ECO:0000313" key="2">
    <source>
        <dbReference type="EnsemblPlants" id="cds.evm.model.03.521"/>
    </source>
</evidence>
<sequence>MDNLHSTLSLTDEESSILTLPEVAALQSSDLQPGFALLARVLTSQNVYKPGFIDQMSGHWQGRYPVTITEYKGEDGLFHIRFGCEGEFLEVYDDSTNEGWGPFLRIQVKLQVTKPLMRGQMIKLPKIKDEFWVDFRYERLLEFCFECGCLGHPFERCIAFMERMDRGNDDDFQYGPWMKANTSLQSPSPPQIALNTAHISSSHSLPQSALPASCVTNILPTPDALNHINHLSQDKASHVSNTTSTAINTTSTTTSTHSVADLSNVYMHDIDYVSNTLMPSNVFATYPPSYNTPFTSQTPPPLHTPMPHAPIFHSINTCATTAMDQENISPNVIPKRPSESMRKQIRKLKESSEKLLSLRPHDTRAVFCV</sequence>
<dbReference type="Gramene" id="evm.model.03.521">
    <property type="protein sequence ID" value="cds.evm.model.03.521"/>
    <property type="gene ID" value="evm.TU.03.521"/>
</dbReference>
<evidence type="ECO:0000313" key="3">
    <source>
        <dbReference type="Proteomes" id="UP000596661"/>
    </source>
</evidence>
<name>A0A803P9D1_CANSA</name>
<dbReference type="Pfam" id="PF14392">
    <property type="entry name" value="zf-CCHC_4"/>
    <property type="match status" value="1"/>
</dbReference>
<dbReference type="EMBL" id="UZAU01000261">
    <property type="status" value="NOT_ANNOTATED_CDS"/>
    <property type="molecule type" value="Genomic_DNA"/>
</dbReference>
<proteinExistence type="predicted"/>
<dbReference type="PANTHER" id="PTHR31286">
    <property type="entry name" value="GLYCINE-RICH CELL WALL STRUCTURAL PROTEIN 1.8-LIKE"/>
    <property type="match status" value="1"/>
</dbReference>
<dbReference type="PANTHER" id="PTHR31286:SF167">
    <property type="entry name" value="OS09G0268800 PROTEIN"/>
    <property type="match status" value="1"/>
</dbReference>
<dbReference type="InterPro" id="IPR025836">
    <property type="entry name" value="Zn_knuckle_CX2CX4HX4C"/>
</dbReference>
<reference evidence="2" key="2">
    <citation type="submission" date="2021-03" db="UniProtKB">
        <authorList>
            <consortium name="EnsemblPlants"/>
        </authorList>
    </citation>
    <scope>IDENTIFICATION</scope>
</reference>
<organism evidence="2 3">
    <name type="scientific">Cannabis sativa</name>
    <name type="common">Hemp</name>
    <name type="synonym">Marijuana</name>
    <dbReference type="NCBI Taxonomy" id="3483"/>
    <lineage>
        <taxon>Eukaryota</taxon>
        <taxon>Viridiplantae</taxon>
        <taxon>Streptophyta</taxon>
        <taxon>Embryophyta</taxon>
        <taxon>Tracheophyta</taxon>
        <taxon>Spermatophyta</taxon>
        <taxon>Magnoliopsida</taxon>
        <taxon>eudicotyledons</taxon>
        <taxon>Gunneridae</taxon>
        <taxon>Pentapetalae</taxon>
        <taxon>rosids</taxon>
        <taxon>fabids</taxon>
        <taxon>Rosales</taxon>
        <taxon>Cannabaceae</taxon>
        <taxon>Cannabis</taxon>
    </lineage>
</organism>
<feature type="domain" description="Zinc knuckle CX2CX4HX4C" evidence="1">
    <location>
        <begin position="111"/>
        <end position="157"/>
    </location>
</feature>
<reference evidence="2" key="1">
    <citation type="submission" date="2018-11" db="EMBL/GenBank/DDBJ databases">
        <authorList>
            <person name="Grassa J C."/>
        </authorList>
    </citation>
    <scope>NUCLEOTIDE SEQUENCE [LARGE SCALE GENOMIC DNA]</scope>
</reference>
<keyword evidence="3" id="KW-1185">Reference proteome</keyword>
<dbReference type="AlphaFoldDB" id="A0A803P9D1"/>
<evidence type="ECO:0000259" key="1">
    <source>
        <dbReference type="Pfam" id="PF14392"/>
    </source>
</evidence>
<accession>A0A803P9D1</accession>
<protein>
    <recommendedName>
        <fullName evidence="1">Zinc knuckle CX2CX4HX4C domain-containing protein</fullName>
    </recommendedName>
</protein>